<dbReference type="Gene3D" id="3.40.50.2000">
    <property type="entry name" value="Glycogen Phosphorylase B"/>
    <property type="match status" value="2"/>
</dbReference>
<dbReference type="Proteomes" id="UP000516437">
    <property type="component" value="Chromosome 6"/>
</dbReference>
<dbReference type="OrthoDB" id="5835829at2759"/>
<evidence type="ECO:0000256" key="3">
    <source>
        <dbReference type="RuleBase" id="RU003718"/>
    </source>
</evidence>
<evidence type="ECO:0000256" key="2">
    <source>
        <dbReference type="ARBA" id="ARBA00022679"/>
    </source>
</evidence>
<dbReference type="InterPro" id="IPR002213">
    <property type="entry name" value="UDP_glucos_trans"/>
</dbReference>
<evidence type="ECO:0000256" key="1">
    <source>
        <dbReference type="ARBA" id="ARBA00009995"/>
    </source>
</evidence>
<evidence type="ECO:0000256" key="4">
    <source>
        <dbReference type="RuleBase" id="RU362057"/>
    </source>
</evidence>
<organism evidence="5 6">
    <name type="scientific">Morella rubra</name>
    <name type="common">Chinese bayberry</name>
    <dbReference type="NCBI Taxonomy" id="262757"/>
    <lineage>
        <taxon>Eukaryota</taxon>
        <taxon>Viridiplantae</taxon>
        <taxon>Streptophyta</taxon>
        <taxon>Embryophyta</taxon>
        <taxon>Tracheophyta</taxon>
        <taxon>Spermatophyta</taxon>
        <taxon>Magnoliopsida</taxon>
        <taxon>eudicotyledons</taxon>
        <taxon>Gunneridae</taxon>
        <taxon>Pentapetalae</taxon>
        <taxon>rosids</taxon>
        <taxon>fabids</taxon>
        <taxon>Fagales</taxon>
        <taxon>Myricaceae</taxon>
        <taxon>Morella</taxon>
    </lineage>
</organism>
<keyword evidence="3" id="KW-0328">Glycosyltransferase</keyword>
<comment type="caution">
    <text evidence="5">The sequence shown here is derived from an EMBL/GenBank/DDBJ whole genome shotgun (WGS) entry which is preliminary data.</text>
</comment>
<keyword evidence="6" id="KW-1185">Reference proteome</keyword>
<dbReference type="CDD" id="cd03784">
    <property type="entry name" value="GT1_Gtf-like"/>
    <property type="match status" value="1"/>
</dbReference>
<evidence type="ECO:0000313" key="5">
    <source>
        <dbReference type="EMBL" id="KAB1210460.1"/>
    </source>
</evidence>
<sequence>MGNMKYCTKRPKIILVPYPAQGHVTPMLKLASVFHNRGFDTIMVTPEYIHHQIVSQVEPRDQILCLPIPDGLDEDTPRDFFAIEMAMENNMPVHLERIVHKLGEDGGVACMVVDLLASWAIEVADRCRVPAAGFWPAMLATYRLIAAIPDMVRTGLISDTGIPQHLGTVCLPDQPVLSTEDAPWLIGSLAARKGRFKFWTRALDRSRSLRWLLVNSFPDELVDGKQFQSVKSSQDYPLFFPVGPLSKHAITRNPSFWEEDKSCLDWLDKQKHNSVVYISFGSWVSPIGEAKVKNIALALEESGRPFIWVLGSAWREGLPVGYLERVAMQGKVVSWAPQMDVLQHKAVECYLTHCGWNSTMEAIQCQKRLLCYPVAGDQFINNKYITEVWRIGVKLNGFGQKDVEEGLRRVMEDREMKNRLGSLHERTMGEIAHSRVMSNLTAFIDDLKKTTTHREAPFKFVHDFKFLV</sequence>
<gene>
    <name evidence="5" type="ORF">CJ030_MR6G010756</name>
</gene>
<dbReference type="FunFam" id="3.40.50.2000:FF:000122">
    <property type="entry name" value="Glycosyltransferase"/>
    <property type="match status" value="1"/>
</dbReference>
<comment type="similarity">
    <text evidence="1 3">Belongs to the UDP-glycosyltransferase family.</text>
</comment>
<evidence type="ECO:0000313" key="6">
    <source>
        <dbReference type="Proteomes" id="UP000516437"/>
    </source>
</evidence>
<dbReference type="GO" id="GO:0080043">
    <property type="term" value="F:quercetin 3-O-glucosyltransferase activity"/>
    <property type="evidence" value="ECO:0007669"/>
    <property type="project" value="TreeGrafter"/>
</dbReference>
<dbReference type="PANTHER" id="PTHR11926">
    <property type="entry name" value="GLUCOSYL/GLUCURONOSYL TRANSFERASES"/>
    <property type="match status" value="1"/>
</dbReference>
<dbReference type="PANTHER" id="PTHR11926:SF1402">
    <property type="entry name" value="GLYCOSYLTRANSFERASE"/>
    <property type="match status" value="1"/>
</dbReference>
<name>A0A6A1VHA1_9ROSI</name>
<dbReference type="InterPro" id="IPR035595">
    <property type="entry name" value="UDP_glycos_trans_CS"/>
</dbReference>
<dbReference type="PROSITE" id="PS00375">
    <property type="entry name" value="UDPGT"/>
    <property type="match status" value="1"/>
</dbReference>
<dbReference type="GO" id="GO:0080044">
    <property type="term" value="F:quercetin 7-O-glucosyltransferase activity"/>
    <property type="evidence" value="ECO:0007669"/>
    <property type="project" value="TreeGrafter"/>
</dbReference>
<keyword evidence="2 3" id="KW-0808">Transferase</keyword>
<accession>A0A6A1VHA1</accession>
<dbReference type="SUPFAM" id="SSF53756">
    <property type="entry name" value="UDP-Glycosyltransferase/glycogen phosphorylase"/>
    <property type="match status" value="1"/>
</dbReference>
<proteinExistence type="inferred from homology"/>
<reference evidence="5 6" key="1">
    <citation type="journal article" date="2019" name="Plant Biotechnol. J.">
        <title>The red bayberry genome and genetic basis of sex determination.</title>
        <authorList>
            <person name="Jia H.M."/>
            <person name="Jia H.J."/>
            <person name="Cai Q.L."/>
            <person name="Wang Y."/>
            <person name="Zhao H.B."/>
            <person name="Yang W.F."/>
            <person name="Wang G.Y."/>
            <person name="Li Y.H."/>
            <person name="Zhan D.L."/>
            <person name="Shen Y.T."/>
            <person name="Niu Q.F."/>
            <person name="Chang L."/>
            <person name="Qiu J."/>
            <person name="Zhao L."/>
            <person name="Xie H.B."/>
            <person name="Fu W.Y."/>
            <person name="Jin J."/>
            <person name="Li X.W."/>
            <person name="Jiao Y."/>
            <person name="Zhou C.C."/>
            <person name="Tu T."/>
            <person name="Chai C.Y."/>
            <person name="Gao J.L."/>
            <person name="Fan L.J."/>
            <person name="van de Weg E."/>
            <person name="Wang J.Y."/>
            <person name="Gao Z.S."/>
        </authorList>
    </citation>
    <scope>NUCLEOTIDE SEQUENCE [LARGE SCALE GENOMIC DNA]</scope>
    <source>
        <tissue evidence="5">Leaves</tissue>
    </source>
</reference>
<dbReference type="Pfam" id="PF00201">
    <property type="entry name" value="UDPGT"/>
    <property type="match status" value="1"/>
</dbReference>
<dbReference type="EC" id="2.4.1.-" evidence="4"/>
<dbReference type="EMBL" id="RXIC02000024">
    <property type="protein sequence ID" value="KAB1210460.1"/>
    <property type="molecule type" value="Genomic_DNA"/>
</dbReference>
<protein>
    <recommendedName>
        <fullName evidence="4">Glycosyltransferase</fullName>
        <ecNumber evidence="4">2.4.1.-</ecNumber>
    </recommendedName>
</protein>
<dbReference type="AlphaFoldDB" id="A0A6A1VHA1"/>